<keyword evidence="7" id="KW-0411">Iron-sulfur</keyword>
<dbReference type="FunFam" id="3.80.30.20:FF:000001">
    <property type="entry name" value="tRNA-2-methylthio-N(6)-dimethylallyladenosine synthase 2"/>
    <property type="match status" value="1"/>
</dbReference>
<dbReference type="InterPro" id="IPR020612">
    <property type="entry name" value="Methylthiotransferase_CS"/>
</dbReference>
<protein>
    <submittedName>
        <fullName evidence="10">MiaB-like tRNA modifying enzyme</fullName>
    </submittedName>
</protein>
<dbReference type="InterPro" id="IPR038135">
    <property type="entry name" value="Methylthiotransferase_N_sf"/>
</dbReference>
<keyword evidence="3" id="KW-0808">Transferase</keyword>
<dbReference type="GO" id="GO:0035598">
    <property type="term" value="F:tRNA (N(6)-L-threonylcarbamoyladenosine(37)-C(2))-methylthiotransferase activity"/>
    <property type="evidence" value="ECO:0007669"/>
    <property type="project" value="TreeGrafter"/>
</dbReference>
<keyword evidence="5" id="KW-0479">Metal-binding</keyword>
<dbReference type="SFLD" id="SFLDG01061">
    <property type="entry name" value="methylthiotransferase"/>
    <property type="match status" value="1"/>
</dbReference>
<dbReference type="InterPro" id="IPR013848">
    <property type="entry name" value="Methylthiotransferase_N"/>
</dbReference>
<dbReference type="HOGENOM" id="CLU_018697_1_0_11"/>
<name>C7MNI0_CRYCD</name>
<dbReference type="InterPro" id="IPR005839">
    <property type="entry name" value="Methylthiotransferase"/>
</dbReference>
<dbReference type="PANTHER" id="PTHR11918:SF45">
    <property type="entry name" value="THREONYLCARBAMOYLADENOSINE TRNA METHYLTHIOTRANSFERASE"/>
    <property type="match status" value="1"/>
</dbReference>
<dbReference type="CDD" id="cd01335">
    <property type="entry name" value="Radical_SAM"/>
    <property type="match status" value="1"/>
</dbReference>
<evidence type="ECO:0000256" key="1">
    <source>
        <dbReference type="ARBA" id="ARBA00001966"/>
    </source>
</evidence>
<evidence type="ECO:0000256" key="5">
    <source>
        <dbReference type="ARBA" id="ARBA00022723"/>
    </source>
</evidence>
<gene>
    <name evidence="10" type="ordered locus">Ccur_07660</name>
</gene>
<keyword evidence="4" id="KW-0949">S-adenosyl-L-methionine</keyword>
<proteinExistence type="predicted"/>
<dbReference type="SMART" id="SM00729">
    <property type="entry name" value="Elp3"/>
    <property type="match status" value="1"/>
</dbReference>
<dbReference type="RefSeq" id="WP_012803158.1">
    <property type="nucleotide sequence ID" value="NC_013170.1"/>
</dbReference>
<dbReference type="NCBIfam" id="TIGR00089">
    <property type="entry name" value="MiaB/RimO family radical SAM methylthiotransferase"/>
    <property type="match status" value="1"/>
</dbReference>
<dbReference type="Gene3D" id="3.40.50.12160">
    <property type="entry name" value="Methylthiotransferase, N-terminal domain"/>
    <property type="match status" value="1"/>
</dbReference>
<accession>C7MNI0</accession>
<evidence type="ECO:0000313" key="10">
    <source>
        <dbReference type="EMBL" id="ACU94470.1"/>
    </source>
</evidence>
<keyword evidence="6" id="KW-0408">Iron</keyword>
<dbReference type="PROSITE" id="PS01278">
    <property type="entry name" value="MTTASE_RADICAL"/>
    <property type="match status" value="1"/>
</dbReference>
<dbReference type="Pfam" id="PF04055">
    <property type="entry name" value="Radical_SAM"/>
    <property type="match status" value="1"/>
</dbReference>
<organism evidence="10 11">
    <name type="scientific">Cryptobacterium curtum (strain ATCC 700683 / DSM 15641 / CCUG 43107 / 12-3)</name>
    <dbReference type="NCBI Taxonomy" id="469378"/>
    <lineage>
        <taxon>Bacteria</taxon>
        <taxon>Bacillati</taxon>
        <taxon>Actinomycetota</taxon>
        <taxon>Coriobacteriia</taxon>
        <taxon>Eggerthellales</taxon>
        <taxon>Eggerthellaceae</taxon>
        <taxon>Cryptobacterium</taxon>
    </lineage>
</organism>
<comment type="cofactor">
    <cofactor evidence="1">
        <name>[4Fe-4S] cluster</name>
        <dbReference type="ChEBI" id="CHEBI:49883"/>
    </cofactor>
</comment>
<dbReference type="KEGG" id="ccu:Ccur_07660"/>
<dbReference type="PROSITE" id="PS51918">
    <property type="entry name" value="RADICAL_SAM"/>
    <property type="match status" value="1"/>
</dbReference>
<dbReference type="Proteomes" id="UP000000954">
    <property type="component" value="Chromosome"/>
</dbReference>
<dbReference type="PROSITE" id="PS51449">
    <property type="entry name" value="MTTASE_N"/>
    <property type="match status" value="1"/>
</dbReference>
<dbReference type="SFLD" id="SFLDS00029">
    <property type="entry name" value="Radical_SAM"/>
    <property type="match status" value="1"/>
</dbReference>
<sequence>MRYTIINLGCKVNRVESDTIAAQLEDRGAITDDRYPDVVVINTCTVTGEAEKKTRKTVRRALRDFMGARSVVVTGCAAALDPDEFLSMDERVVVCGKNQVADTCFEAVHEEPLIAEEVRRHLRFGGDFPTRVGLKIQDGCSAACTFCIVHVARGKAFSRPLPDVLREAHELYDAGVREVVLTGINLGTYTSNNANLAKVAQQLIDEMPKLRVRISSIEPLHATDELIEVLSRQEGRVCRHLHLPLQSGSSKVLHEMARPYSAEQFLSIVERIRTAVPEVSLSTDIIVGFPGETDQDFQATLDMVRACRFSKVHVFRYSKRAGTPAAARTDQIDSLVSANRSHILSELAREVRWQEATRRIGTSEDVLVESHGLGMSESYYPVSVDPAIPRGSLARMHLKSFDSHGTFQV</sequence>
<dbReference type="GO" id="GO:0051539">
    <property type="term" value="F:4 iron, 4 sulfur cluster binding"/>
    <property type="evidence" value="ECO:0007669"/>
    <property type="project" value="UniProtKB-KW"/>
</dbReference>
<evidence type="ECO:0000256" key="7">
    <source>
        <dbReference type="ARBA" id="ARBA00023014"/>
    </source>
</evidence>
<evidence type="ECO:0000313" key="11">
    <source>
        <dbReference type="Proteomes" id="UP000000954"/>
    </source>
</evidence>
<evidence type="ECO:0000256" key="4">
    <source>
        <dbReference type="ARBA" id="ARBA00022691"/>
    </source>
</evidence>
<dbReference type="STRING" id="469378.Ccur_07660"/>
<keyword evidence="11" id="KW-1185">Reference proteome</keyword>
<dbReference type="SFLD" id="SFLDG01082">
    <property type="entry name" value="B12-binding_domain_containing"/>
    <property type="match status" value="1"/>
</dbReference>
<dbReference type="AlphaFoldDB" id="C7MNI0"/>
<evidence type="ECO:0000256" key="3">
    <source>
        <dbReference type="ARBA" id="ARBA00022679"/>
    </source>
</evidence>
<reference evidence="10 11" key="1">
    <citation type="journal article" date="2009" name="Stand. Genomic Sci.">
        <title>Complete genome sequence of Cryptobacterium curtum type strain (12-3).</title>
        <authorList>
            <person name="Mavrommatis K."/>
            <person name="Pukall R."/>
            <person name="Rohde C."/>
            <person name="Chen F."/>
            <person name="Sims D."/>
            <person name="Brettin T."/>
            <person name="Kuske C."/>
            <person name="Detter J.C."/>
            <person name="Han C."/>
            <person name="Lapidus A."/>
            <person name="Copeland A."/>
            <person name="Glavina Del Rio T."/>
            <person name="Nolan M."/>
            <person name="Lucas S."/>
            <person name="Tice H."/>
            <person name="Cheng J.F."/>
            <person name="Bruce D."/>
            <person name="Goodwin L."/>
            <person name="Pitluck S."/>
            <person name="Ovchinnikova G."/>
            <person name="Pati A."/>
            <person name="Ivanova N."/>
            <person name="Chen A."/>
            <person name="Palaniappan K."/>
            <person name="Chain P."/>
            <person name="D'haeseleer P."/>
            <person name="Goker M."/>
            <person name="Bristow J."/>
            <person name="Eisen J.A."/>
            <person name="Markowitz V."/>
            <person name="Hugenholtz P."/>
            <person name="Rohde M."/>
            <person name="Klenk H.P."/>
            <person name="Kyrpides N.C."/>
        </authorList>
    </citation>
    <scope>NUCLEOTIDE SEQUENCE [LARGE SCALE GENOMIC DNA]</scope>
    <source>
        <strain evidence="11">ATCC 700683 / DSM 15641 / 12-3</strain>
    </source>
</reference>
<evidence type="ECO:0000259" key="8">
    <source>
        <dbReference type="PROSITE" id="PS51449"/>
    </source>
</evidence>
<dbReference type="eggNOG" id="COG0621">
    <property type="taxonomic scope" value="Bacteria"/>
</dbReference>
<feature type="domain" description="MTTase N-terminal" evidence="8">
    <location>
        <begin position="1"/>
        <end position="113"/>
    </location>
</feature>
<dbReference type="EMBL" id="CP001682">
    <property type="protein sequence ID" value="ACU94470.1"/>
    <property type="molecule type" value="Genomic_DNA"/>
</dbReference>
<dbReference type="InterPro" id="IPR006638">
    <property type="entry name" value="Elp3/MiaA/NifB-like_rSAM"/>
</dbReference>
<dbReference type="OrthoDB" id="9805215at2"/>
<evidence type="ECO:0000259" key="9">
    <source>
        <dbReference type="PROSITE" id="PS51918"/>
    </source>
</evidence>
<dbReference type="SUPFAM" id="SSF102114">
    <property type="entry name" value="Radical SAM enzymes"/>
    <property type="match status" value="1"/>
</dbReference>
<dbReference type="InterPro" id="IPR058240">
    <property type="entry name" value="rSAM_sf"/>
</dbReference>
<dbReference type="PANTHER" id="PTHR11918">
    <property type="entry name" value="RADICAL SAM PROTEINS"/>
    <property type="match status" value="1"/>
</dbReference>
<dbReference type="InterPro" id="IPR023404">
    <property type="entry name" value="rSAM_horseshoe"/>
</dbReference>
<dbReference type="GO" id="GO:0046872">
    <property type="term" value="F:metal ion binding"/>
    <property type="evidence" value="ECO:0007669"/>
    <property type="project" value="UniProtKB-KW"/>
</dbReference>
<evidence type="ECO:0000256" key="2">
    <source>
        <dbReference type="ARBA" id="ARBA00022485"/>
    </source>
</evidence>
<dbReference type="Gene3D" id="3.80.30.20">
    <property type="entry name" value="tm_1862 like domain"/>
    <property type="match status" value="1"/>
</dbReference>
<feature type="domain" description="Radical SAM core" evidence="9">
    <location>
        <begin position="126"/>
        <end position="355"/>
    </location>
</feature>
<dbReference type="InterPro" id="IPR007197">
    <property type="entry name" value="rSAM"/>
</dbReference>
<dbReference type="Pfam" id="PF00919">
    <property type="entry name" value="UPF0004"/>
    <property type="match status" value="1"/>
</dbReference>
<dbReference type="NCBIfam" id="TIGR01579">
    <property type="entry name" value="MiaB-like-C"/>
    <property type="match status" value="1"/>
</dbReference>
<keyword evidence="2" id="KW-0004">4Fe-4S</keyword>
<evidence type="ECO:0000256" key="6">
    <source>
        <dbReference type="ARBA" id="ARBA00023004"/>
    </source>
</evidence>
<dbReference type="InterPro" id="IPR006467">
    <property type="entry name" value="MiaB-like_bact"/>
</dbReference>